<feature type="non-terminal residue" evidence="2">
    <location>
        <position position="87"/>
    </location>
</feature>
<dbReference type="AlphaFoldDB" id="A0A7L2UJT8"/>
<evidence type="ECO:0000256" key="1">
    <source>
        <dbReference type="SAM" id="MobiDB-lite"/>
    </source>
</evidence>
<organism evidence="2 3">
    <name type="scientific">Balaeniceps rex</name>
    <name type="common">Shoebill</name>
    <dbReference type="NCBI Taxonomy" id="33584"/>
    <lineage>
        <taxon>Eukaryota</taxon>
        <taxon>Metazoa</taxon>
        <taxon>Chordata</taxon>
        <taxon>Craniata</taxon>
        <taxon>Vertebrata</taxon>
        <taxon>Euteleostomi</taxon>
        <taxon>Archelosauria</taxon>
        <taxon>Archosauria</taxon>
        <taxon>Dinosauria</taxon>
        <taxon>Saurischia</taxon>
        <taxon>Theropoda</taxon>
        <taxon>Coelurosauria</taxon>
        <taxon>Aves</taxon>
        <taxon>Neognathae</taxon>
        <taxon>Neoaves</taxon>
        <taxon>Aequornithes</taxon>
        <taxon>Pelecaniformes</taxon>
        <taxon>Balaenicipitidae</taxon>
        <taxon>Balaeniceps</taxon>
    </lineage>
</organism>
<proteinExistence type="predicted"/>
<feature type="region of interest" description="Disordered" evidence="1">
    <location>
        <begin position="1"/>
        <end position="40"/>
    </location>
</feature>
<protein>
    <submittedName>
        <fullName evidence="2">T22D4 protein</fullName>
    </submittedName>
</protein>
<sequence>KKGVAITSVRGGNGGGGGGGGGGGDGTGGGSSSSPAGSRFRLVRLPAPGEALRRGRWICRDFYEREAVPKGSGRVPLSLDSPRAPPP</sequence>
<keyword evidence="3" id="KW-1185">Reference proteome</keyword>
<name>A0A7L2UJT8_BALRX</name>
<feature type="compositionally biased region" description="Gly residues" evidence="1">
    <location>
        <begin position="11"/>
        <end position="31"/>
    </location>
</feature>
<gene>
    <name evidence="2" type="primary">Tsc22d4</name>
    <name evidence="2" type="ORF">BALREX_R13227</name>
</gene>
<comment type="caution">
    <text evidence="2">The sequence shown here is derived from an EMBL/GenBank/DDBJ whole genome shotgun (WGS) entry which is preliminary data.</text>
</comment>
<dbReference type="EMBL" id="VYZW01040013">
    <property type="protein sequence ID" value="NXS46120.1"/>
    <property type="molecule type" value="Genomic_DNA"/>
</dbReference>
<dbReference type="Proteomes" id="UP000528411">
    <property type="component" value="Unassembled WGS sequence"/>
</dbReference>
<feature type="non-terminal residue" evidence="2">
    <location>
        <position position="1"/>
    </location>
</feature>
<accession>A0A7L2UJT8</accession>
<evidence type="ECO:0000313" key="2">
    <source>
        <dbReference type="EMBL" id="NXS46120.1"/>
    </source>
</evidence>
<dbReference type="OrthoDB" id="8961796at2759"/>
<reference evidence="2 3" key="1">
    <citation type="submission" date="2019-09" db="EMBL/GenBank/DDBJ databases">
        <title>Bird 10,000 Genomes (B10K) Project - Family phase.</title>
        <authorList>
            <person name="Zhang G."/>
        </authorList>
    </citation>
    <scope>NUCLEOTIDE SEQUENCE [LARGE SCALE GENOMIC DNA]</scope>
    <source>
        <strain evidence="2">B10K-DU-012-56</strain>
    </source>
</reference>
<evidence type="ECO:0000313" key="3">
    <source>
        <dbReference type="Proteomes" id="UP000528411"/>
    </source>
</evidence>